<dbReference type="HOGENOM" id="CLU_156090_0_0_1"/>
<keyword evidence="2" id="KW-1185">Reference proteome</keyword>
<evidence type="ECO:0000313" key="1">
    <source>
        <dbReference type="EMBL" id="EDW04909.1"/>
    </source>
</evidence>
<dbReference type="Proteomes" id="UP000001070">
    <property type="component" value="Unassembled WGS sequence"/>
</dbReference>
<name>B4K266_DROGR</name>
<reference evidence="1 2" key="1">
    <citation type="journal article" date="2007" name="Nature">
        <title>Evolution of genes and genomes on the Drosophila phylogeny.</title>
        <authorList>
            <consortium name="Drosophila 12 Genomes Consortium"/>
            <person name="Clark A.G."/>
            <person name="Eisen M.B."/>
            <person name="Smith D.R."/>
            <person name="Bergman C.M."/>
            <person name="Oliver B."/>
            <person name="Markow T.A."/>
            <person name="Kaufman T.C."/>
            <person name="Kellis M."/>
            <person name="Gelbart W."/>
            <person name="Iyer V.N."/>
            <person name="Pollard D.A."/>
            <person name="Sackton T.B."/>
            <person name="Larracuente A.M."/>
            <person name="Singh N.D."/>
            <person name="Abad J.P."/>
            <person name="Abt D.N."/>
            <person name="Adryan B."/>
            <person name="Aguade M."/>
            <person name="Akashi H."/>
            <person name="Anderson W.W."/>
            <person name="Aquadro C.F."/>
            <person name="Ardell D.H."/>
            <person name="Arguello R."/>
            <person name="Artieri C.G."/>
            <person name="Barbash D.A."/>
            <person name="Barker D."/>
            <person name="Barsanti P."/>
            <person name="Batterham P."/>
            <person name="Batzoglou S."/>
            <person name="Begun D."/>
            <person name="Bhutkar A."/>
            <person name="Blanco E."/>
            <person name="Bosak S.A."/>
            <person name="Bradley R.K."/>
            <person name="Brand A.D."/>
            <person name="Brent M.R."/>
            <person name="Brooks A.N."/>
            <person name="Brown R.H."/>
            <person name="Butlin R.K."/>
            <person name="Caggese C."/>
            <person name="Calvi B.R."/>
            <person name="Bernardo de Carvalho A."/>
            <person name="Caspi A."/>
            <person name="Castrezana S."/>
            <person name="Celniker S.E."/>
            <person name="Chang J.L."/>
            <person name="Chapple C."/>
            <person name="Chatterji S."/>
            <person name="Chinwalla A."/>
            <person name="Civetta A."/>
            <person name="Clifton S.W."/>
            <person name="Comeron J.M."/>
            <person name="Costello J.C."/>
            <person name="Coyne J.A."/>
            <person name="Daub J."/>
            <person name="David R.G."/>
            <person name="Delcher A.L."/>
            <person name="Delehaunty K."/>
            <person name="Do C.B."/>
            <person name="Ebling H."/>
            <person name="Edwards K."/>
            <person name="Eickbush T."/>
            <person name="Evans J.D."/>
            <person name="Filipski A."/>
            <person name="Findeiss S."/>
            <person name="Freyhult E."/>
            <person name="Fulton L."/>
            <person name="Fulton R."/>
            <person name="Garcia A.C."/>
            <person name="Gardiner A."/>
            <person name="Garfield D.A."/>
            <person name="Garvin B.E."/>
            <person name="Gibson G."/>
            <person name="Gilbert D."/>
            <person name="Gnerre S."/>
            <person name="Godfrey J."/>
            <person name="Good R."/>
            <person name="Gotea V."/>
            <person name="Gravely B."/>
            <person name="Greenberg A.J."/>
            <person name="Griffiths-Jones S."/>
            <person name="Gross S."/>
            <person name="Guigo R."/>
            <person name="Gustafson E.A."/>
            <person name="Haerty W."/>
            <person name="Hahn M.W."/>
            <person name="Halligan D.L."/>
            <person name="Halpern A.L."/>
            <person name="Halter G.M."/>
            <person name="Han M.V."/>
            <person name="Heger A."/>
            <person name="Hillier L."/>
            <person name="Hinrichs A.S."/>
            <person name="Holmes I."/>
            <person name="Hoskins R.A."/>
            <person name="Hubisz M.J."/>
            <person name="Hultmark D."/>
            <person name="Huntley M.A."/>
            <person name="Jaffe D.B."/>
            <person name="Jagadeeshan S."/>
            <person name="Jeck W.R."/>
            <person name="Johnson J."/>
            <person name="Jones C.D."/>
            <person name="Jordan W.C."/>
            <person name="Karpen G.H."/>
            <person name="Kataoka E."/>
            <person name="Keightley P.D."/>
            <person name="Kheradpour P."/>
            <person name="Kirkness E.F."/>
            <person name="Koerich L.B."/>
            <person name="Kristiansen K."/>
            <person name="Kudrna D."/>
            <person name="Kulathinal R.J."/>
            <person name="Kumar S."/>
            <person name="Kwok R."/>
            <person name="Lander E."/>
            <person name="Langley C.H."/>
            <person name="Lapoint R."/>
            <person name="Lazzaro B.P."/>
            <person name="Lee S.J."/>
            <person name="Levesque L."/>
            <person name="Li R."/>
            <person name="Lin C.F."/>
            <person name="Lin M.F."/>
            <person name="Lindblad-Toh K."/>
            <person name="Llopart A."/>
            <person name="Long M."/>
            <person name="Low L."/>
            <person name="Lozovsky E."/>
            <person name="Lu J."/>
            <person name="Luo M."/>
            <person name="Machado C.A."/>
            <person name="Makalowski W."/>
            <person name="Marzo M."/>
            <person name="Matsuda M."/>
            <person name="Matzkin L."/>
            <person name="McAllister B."/>
            <person name="McBride C.S."/>
            <person name="McKernan B."/>
            <person name="McKernan K."/>
            <person name="Mendez-Lago M."/>
            <person name="Minx P."/>
            <person name="Mollenhauer M.U."/>
            <person name="Montooth K."/>
            <person name="Mount S.M."/>
            <person name="Mu X."/>
            <person name="Myers E."/>
            <person name="Negre B."/>
            <person name="Newfeld S."/>
            <person name="Nielsen R."/>
            <person name="Noor M.A."/>
            <person name="O'Grady P."/>
            <person name="Pachter L."/>
            <person name="Papaceit M."/>
            <person name="Parisi M.J."/>
            <person name="Parisi M."/>
            <person name="Parts L."/>
            <person name="Pedersen J.S."/>
            <person name="Pesole G."/>
            <person name="Phillippy A.M."/>
            <person name="Ponting C.P."/>
            <person name="Pop M."/>
            <person name="Porcelli D."/>
            <person name="Powell J.R."/>
            <person name="Prohaska S."/>
            <person name="Pruitt K."/>
            <person name="Puig M."/>
            <person name="Quesneville H."/>
            <person name="Ram K.R."/>
            <person name="Rand D."/>
            <person name="Rasmussen M.D."/>
            <person name="Reed L.K."/>
            <person name="Reenan R."/>
            <person name="Reily A."/>
            <person name="Remington K.A."/>
            <person name="Rieger T.T."/>
            <person name="Ritchie M.G."/>
            <person name="Robin C."/>
            <person name="Rogers Y.H."/>
            <person name="Rohde C."/>
            <person name="Rozas J."/>
            <person name="Rubenfield M.J."/>
            <person name="Ruiz A."/>
            <person name="Russo S."/>
            <person name="Salzberg S.L."/>
            <person name="Sanchez-Gracia A."/>
            <person name="Saranga D.J."/>
            <person name="Sato H."/>
            <person name="Schaeffer S.W."/>
            <person name="Schatz M.C."/>
            <person name="Schlenke T."/>
            <person name="Schwartz R."/>
            <person name="Segarra C."/>
            <person name="Singh R.S."/>
            <person name="Sirot L."/>
            <person name="Sirota M."/>
            <person name="Sisneros N.B."/>
            <person name="Smith C.D."/>
            <person name="Smith T.F."/>
            <person name="Spieth J."/>
            <person name="Stage D.E."/>
            <person name="Stark A."/>
            <person name="Stephan W."/>
            <person name="Strausberg R.L."/>
            <person name="Strempel S."/>
            <person name="Sturgill D."/>
            <person name="Sutton G."/>
            <person name="Sutton G.G."/>
            <person name="Tao W."/>
            <person name="Teichmann S."/>
            <person name="Tobari Y.N."/>
            <person name="Tomimura Y."/>
            <person name="Tsolas J.M."/>
            <person name="Valente V.L."/>
            <person name="Venter E."/>
            <person name="Venter J.C."/>
            <person name="Vicario S."/>
            <person name="Vieira F.G."/>
            <person name="Vilella A.J."/>
            <person name="Villasante A."/>
            <person name="Walenz B."/>
            <person name="Wang J."/>
            <person name="Wasserman M."/>
            <person name="Watts T."/>
            <person name="Wilson D."/>
            <person name="Wilson R.K."/>
            <person name="Wing R.A."/>
            <person name="Wolfner M.F."/>
            <person name="Wong A."/>
            <person name="Wong G.K."/>
            <person name="Wu C.I."/>
            <person name="Wu G."/>
            <person name="Yamamoto D."/>
            <person name="Yang H.P."/>
            <person name="Yang S.P."/>
            <person name="Yorke J.A."/>
            <person name="Yoshida K."/>
            <person name="Zdobnov E."/>
            <person name="Zhang P."/>
            <person name="Zhang Y."/>
            <person name="Zimin A.V."/>
            <person name="Baldwin J."/>
            <person name="Abdouelleil A."/>
            <person name="Abdulkadir J."/>
            <person name="Abebe A."/>
            <person name="Abera B."/>
            <person name="Abreu J."/>
            <person name="Acer S.C."/>
            <person name="Aftuck L."/>
            <person name="Alexander A."/>
            <person name="An P."/>
            <person name="Anderson E."/>
            <person name="Anderson S."/>
            <person name="Arachi H."/>
            <person name="Azer M."/>
            <person name="Bachantsang P."/>
            <person name="Barry A."/>
            <person name="Bayul T."/>
            <person name="Berlin A."/>
            <person name="Bessette D."/>
            <person name="Bloom T."/>
            <person name="Blye J."/>
            <person name="Boguslavskiy L."/>
            <person name="Bonnet C."/>
            <person name="Boukhgalter B."/>
            <person name="Bourzgui I."/>
            <person name="Brown A."/>
            <person name="Cahill P."/>
            <person name="Channer S."/>
            <person name="Cheshatsang Y."/>
            <person name="Chuda L."/>
            <person name="Citroen M."/>
            <person name="Collymore A."/>
            <person name="Cooke P."/>
            <person name="Costello M."/>
            <person name="D'Aco K."/>
            <person name="Daza R."/>
            <person name="De Haan G."/>
            <person name="DeGray S."/>
            <person name="DeMaso C."/>
            <person name="Dhargay N."/>
            <person name="Dooley K."/>
            <person name="Dooley E."/>
            <person name="Doricent M."/>
            <person name="Dorje P."/>
            <person name="Dorjee K."/>
            <person name="Dupes A."/>
            <person name="Elong R."/>
            <person name="Falk J."/>
            <person name="Farina A."/>
            <person name="Faro S."/>
            <person name="Ferguson D."/>
            <person name="Fisher S."/>
            <person name="Foley C.D."/>
            <person name="Franke A."/>
            <person name="Friedrich D."/>
            <person name="Gadbois L."/>
            <person name="Gearin G."/>
            <person name="Gearin C.R."/>
            <person name="Giannoukos G."/>
            <person name="Goode T."/>
            <person name="Graham J."/>
            <person name="Grandbois E."/>
            <person name="Grewal S."/>
            <person name="Gyaltsen K."/>
            <person name="Hafez N."/>
            <person name="Hagos B."/>
            <person name="Hall J."/>
            <person name="Henson C."/>
            <person name="Hollinger A."/>
            <person name="Honan T."/>
            <person name="Huard M.D."/>
            <person name="Hughes L."/>
            <person name="Hurhula B."/>
            <person name="Husby M.E."/>
            <person name="Kamat A."/>
            <person name="Kanga B."/>
            <person name="Kashin S."/>
            <person name="Khazanovich D."/>
            <person name="Kisner P."/>
            <person name="Lance K."/>
            <person name="Lara M."/>
            <person name="Lee W."/>
            <person name="Lennon N."/>
            <person name="Letendre F."/>
            <person name="LeVine R."/>
            <person name="Lipovsky A."/>
            <person name="Liu X."/>
            <person name="Liu J."/>
            <person name="Liu S."/>
            <person name="Lokyitsang T."/>
            <person name="Lokyitsang Y."/>
            <person name="Lubonja R."/>
            <person name="Lui A."/>
            <person name="MacDonald P."/>
            <person name="Magnisalis V."/>
            <person name="Maru K."/>
            <person name="Matthews C."/>
            <person name="McCusker W."/>
            <person name="McDonough S."/>
            <person name="Mehta T."/>
            <person name="Meldrim J."/>
            <person name="Meneus L."/>
            <person name="Mihai O."/>
            <person name="Mihalev A."/>
            <person name="Mihova T."/>
            <person name="Mittelman R."/>
            <person name="Mlenga V."/>
            <person name="Montmayeur A."/>
            <person name="Mulrain L."/>
            <person name="Navidi A."/>
            <person name="Naylor J."/>
            <person name="Negash T."/>
            <person name="Nguyen T."/>
            <person name="Nguyen N."/>
            <person name="Nicol R."/>
            <person name="Norbu C."/>
            <person name="Norbu N."/>
            <person name="Novod N."/>
            <person name="O'Neill B."/>
            <person name="Osman S."/>
            <person name="Markiewicz E."/>
            <person name="Oyono O.L."/>
            <person name="Patti C."/>
            <person name="Phunkhang P."/>
            <person name="Pierre F."/>
            <person name="Priest M."/>
            <person name="Raghuraman S."/>
            <person name="Rege F."/>
            <person name="Reyes R."/>
            <person name="Rise C."/>
            <person name="Rogov P."/>
            <person name="Ross K."/>
            <person name="Ryan E."/>
            <person name="Settipalli S."/>
            <person name="Shea T."/>
            <person name="Sherpa N."/>
            <person name="Shi L."/>
            <person name="Shih D."/>
            <person name="Sparrow T."/>
            <person name="Spaulding J."/>
            <person name="Stalker J."/>
            <person name="Stange-Thomann N."/>
            <person name="Stavropoulos S."/>
            <person name="Stone C."/>
            <person name="Strader C."/>
            <person name="Tesfaye S."/>
            <person name="Thomson T."/>
            <person name="Thoulutsang Y."/>
            <person name="Thoulutsang D."/>
            <person name="Topham K."/>
            <person name="Topping I."/>
            <person name="Tsamla T."/>
            <person name="Vassiliev H."/>
            <person name="Vo A."/>
            <person name="Wangchuk T."/>
            <person name="Wangdi T."/>
            <person name="Weiand M."/>
            <person name="Wilkinson J."/>
            <person name="Wilson A."/>
            <person name="Yadav S."/>
            <person name="Young G."/>
            <person name="Yu Q."/>
            <person name="Zembek L."/>
            <person name="Zhong D."/>
            <person name="Zimmer A."/>
            <person name="Zwirko Z."/>
            <person name="Jaffe D.B."/>
            <person name="Alvarez P."/>
            <person name="Brockman W."/>
            <person name="Butler J."/>
            <person name="Chin C."/>
            <person name="Gnerre S."/>
            <person name="Grabherr M."/>
            <person name="Kleber M."/>
            <person name="Mauceli E."/>
            <person name="MacCallum I."/>
        </authorList>
    </citation>
    <scope>NUCLEOTIDE SEQUENCE [LARGE SCALE GENOMIC DNA]</scope>
    <source>
        <strain evidence="2">Tucson 15287-2541.00</strain>
    </source>
</reference>
<accession>B4K266</accession>
<evidence type="ECO:0000313" key="2">
    <source>
        <dbReference type="Proteomes" id="UP000001070"/>
    </source>
</evidence>
<protein>
    <submittedName>
        <fullName evidence="1">GH11774</fullName>
    </submittedName>
</protein>
<sequence length="119" mass="13142">MATVKTIQIKTDCHHKRTLYAVRPWIWGRPCGRCMRSMSQGVTMVPSSGAAVVAVNNGRLQSSAVVAQQQIIMPQQQMILPQQQMIVPQQQAVPQAQTALAWQSSQEAYPTALPPKYAL</sequence>
<proteinExistence type="predicted"/>
<dbReference type="OMA" id="VNVQCEC"/>
<organism evidence="2">
    <name type="scientific">Drosophila grimshawi</name>
    <name type="common">Hawaiian fruit fly</name>
    <name type="synonym">Idiomyia grimshawi</name>
    <dbReference type="NCBI Taxonomy" id="7222"/>
    <lineage>
        <taxon>Eukaryota</taxon>
        <taxon>Metazoa</taxon>
        <taxon>Ecdysozoa</taxon>
        <taxon>Arthropoda</taxon>
        <taxon>Hexapoda</taxon>
        <taxon>Insecta</taxon>
        <taxon>Pterygota</taxon>
        <taxon>Neoptera</taxon>
        <taxon>Endopterygota</taxon>
        <taxon>Diptera</taxon>
        <taxon>Brachycera</taxon>
        <taxon>Muscomorpha</taxon>
        <taxon>Ephydroidea</taxon>
        <taxon>Drosophilidae</taxon>
        <taxon>Drosophila</taxon>
        <taxon>Hawaiian Drosophila</taxon>
    </lineage>
</organism>
<dbReference type="AlphaFoldDB" id="B4K266"/>
<gene>
    <name evidence="1" type="primary">Dgri\GH11774</name>
    <name evidence="1" type="ORF">Dgri_GH11774</name>
</gene>
<dbReference type="InParanoid" id="B4K266"/>
<dbReference type="EMBL" id="CH918598">
    <property type="protein sequence ID" value="EDW04909.1"/>
    <property type="molecule type" value="Genomic_DNA"/>
</dbReference>